<feature type="region of interest" description="Disordered" evidence="1">
    <location>
        <begin position="1"/>
        <end position="50"/>
    </location>
</feature>
<keyword evidence="3" id="KW-1185">Reference proteome</keyword>
<dbReference type="AlphaFoldDB" id="A0A5B7F9F4"/>
<feature type="compositionally biased region" description="Basic and acidic residues" evidence="1">
    <location>
        <begin position="10"/>
        <end position="23"/>
    </location>
</feature>
<accession>A0A5B7F9F4</accession>
<evidence type="ECO:0000313" key="2">
    <source>
        <dbReference type="EMBL" id="MPC41713.1"/>
    </source>
</evidence>
<organism evidence="2 3">
    <name type="scientific">Portunus trituberculatus</name>
    <name type="common">Swimming crab</name>
    <name type="synonym">Neptunus trituberculatus</name>
    <dbReference type="NCBI Taxonomy" id="210409"/>
    <lineage>
        <taxon>Eukaryota</taxon>
        <taxon>Metazoa</taxon>
        <taxon>Ecdysozoa</taxon>
        <taxon>Arthropoda</taxon>
        <taxon>Crustacea</taxon>
        <taxon>Multicrustacea</taxon>
        <taxon>Malacostraca</taxon>
        <taxon>Eumalacostraca</taxon>
        <taxon>Eucarida</taxon>
        <taxon>Decapoda</taxon>
        <taxon>Pleocyemata</taxon>
        <taxon>Brachyura</taxon>
        <taxon>Eubrachyura</taxon>
        <taxon>Portunoidea</taxon>
        <taxon>Portunidae</taxon>
        <taxon>Portuninae</taxon>
        <taxon>Portunus</taxon>
    </lineage>
</organism>
<name>A0A5B7F9F4_PORTR</name>
<dbReference type="EMBL" id="VSRR010005160">
    <property type="protein sequence ID" value="MPC41713.1"/>
    <property type="molecule type" value="Genomic_DNA"/>
</dbReference>
<comment type="caution">
    <text evidence="2">The sequence shown here is derived from an EMBL/GenBank/DDBJ whole genome shotgun (WGS) entry which is preliminary data.</text>
</comment>
<evidence type="ECO:0000313" key="3">
    <source>
        <dbReference type="Proteomes" id="UP000324222"/>
    </source>
</evidence>
<sequence>MTRATLGPARGRESDARPRDRLGRGQKQSGQDSSSIGRGGRRMGGKCEWGGKVNTRLSRCSAGTDQEVVLAERRTLVRRRATRRPLDTQTSVPLHTNYPPMNLLIEAPTEAAHLAYSYTSEERINTLREGGEGGTRCSKT</sequence>
<gene>
    <name evidence="2" type="ORF">E2C01_035313</name>
</gene>
<proteinExistence type="predicted"/>
<reference evidence="2 3" key="1">
    <citation type="submission" date="2019-05" db="EMBL/GenBank/DDBJ databases">
        <title>Another draft genome of Portunus trituberculatus and its Hox gene families provides insights of decapod evolution.</title>
        <authorList>
            <person name="Jeong J.-H."/>
            <person name="Song I."/>
            <person name="Kim S."/>
            <person name="Choi T."/>
            <person name="Kim D."/>
            <person name="Ryu S."/>
            <person name="Kim W."/>
        </authorList>
    </citation>
    <scope>NUCLEOTIDE SEQUENCE [LARGE SCALE GENOMIC DNA]</scope>
    <source>
        <tissue evidence="2">Muscle</tissue>
    </source>
</reference>
<evidence type="ECO:0000256" key="1">
    <source>
        <dbReference type="SAM" id="MobiDB-lite"/>
    </source>
</evidence>
<dbReference type="Proteomes" id="UP000324222">
    <property type="component" value="Unassembled WGS sequence"/>
</dbReference>
<protein>
    <submittedName>
        <fullName evidence="2">Uncharacterized protein</fullName>
    </submittedName>
</protein>